<feature type="non-terminal residue" evidence="4">
    <location>
        <position position="108"/>
    </location>
</feature>
<dbReference type="Proteomes" id="UP000774326">
    <property type="component" value="Unassembled WGS sequence"/>
</dbReference>
<dbReference type="CDD" id="cd11912">
    <property type="entry name" value="SH3_Bzz1_1"/>
    <property type="match status" value="1"/>
</dbReference>
<keyword evidence="1 2" id="KW-0728">SH3 domain</keyword>
<dbReference type="InterPro" id="IPR035459">
    <property type="entry name" value="Bzz1_SH3_1"/>
</dbReference>
<proteinExistence type="predicted"/>
<organism evidence="4 5">
    <name type="scientific">Wickerhamomyces pijperi</name>
    <name type="common">Yeast</name>
    <name type="synonym">Pichia pijperi</name>
    <dbReference type="NCBI Taxonomy" id="599730"/>
    <lineage>
        <taxon>Eukaryota</taxon>
        <taxon>Fungi</taxon>
        <taxon>Dikarya</taxon>
        <taxon>Ascomycota</taxon>
        <taxon>Saccharomycotina</taxon>
        <taxon>Saccharomycetes</taxon>
        <taxon>Phaffomycetales</taxon>
        <taxon>Wickerhamomycetaceae</taxon>
        <taxon>Wickerhamomyces</taxon>
    </lineage>
</organism>
<dbReference type="Gene3D" id="2.30.30.40">
    <property type="entry name" value="SH3 Domains"/>
    <property type="match status" value="1"/>
</dbReference>
<dbReference type="PROSITE" id="PS50002">
    <property type="entry name" value="SH3"/>
    <property type="match status" value="1"/>
</dbReference>
<evidence type="ECO:0000313" key="5">
    <source>
        <dbReference type="Proteomes" id="UP000774326"/>
    </source>
</evidence>
<reference evidence="4" key="1">
    <citation type="journal article" date="2021" name="Open Biol.">
        <title>Shared evolutionary footprints suggest mitochondrial oxidative damage underlies multiple complex I losses in fungi.</title>
        <authorList>
            <person name="Schikora-Tamarit M.A."/>
            <person name="Marcet-Houben M."/>
            <person name="Nosek J."/>
            <person name="Gabaldon T."/>
        </authorList>
    </citation>
    <scope>NUCLEOTIDE SEQUENCE</scope>
    <source>
        <strain evidence="4">CBS2887</strain>
    </source>
</reference>
<dbReference type="InterPro" id="IPR001452">
    <property type="entry name" value="SH3_domain"/>
</dbReference>
<dbReference type="GO" id="GO:0030833">
    <property type="term" value="P:regulation of actin filament polymerization"/>
    <property type="evidence" value="ECO:0007669"/>
    <property type="project" value="TreeGrafter"/>
</dbReference>
<dbReference type="PANTHER" id="PTHR15735:SF21">
    <property type="entry name" value="PROTEIN NERVOUS WRECK"/>
    <property type="match status" value="1"/>
</dbReference>
<feature type="non-terminal residue" evidence="4">
    <location>
        <position position="1"/>
    </location>
</feature>
<dbReference type="Pfam" id="PF14604">
    <property type="entry name" value="SH3_9"/>
    <property type="match status" value="1"/>
</dbReference>
<keyword evidence="5" id="KW-1185">Reference proteome</keyword>
<dbReference type="OrthoDB" id="8783038at2759"/>
<protein>
    <recommendedName>
        <fullName evidence="3">SH3 domain-containing protein</fullName>
    </recommendedName>
</protein>
<dbReference type="SUPFAM" id="SSF50044">
    <property type="entry name" value="SH3-domain"/>
    <property type="match status" value="1"/>
</dbReference>
<evidence type="ECO:0000256" key="1">
    <source>
        <dbReference type="ARBA" id="ARBA00022443"/>
    </source>
</evidence>
<dbReference type="EMBL" id="JAEUBG010004443">
    <property type="protein sequence ID" value="KAH3681368.1"/>
    <property type="molecule type" value="Genomic_DNA"/>
</dbReference>
<dbReference type="PANTHER" id="PTHR15735">
    <property type="entry name" value="FCH AND DOUBLE SH3 DOMAINS PROTEIN"/>
    <property type="match status" value="1"/>
</dbReference>
<evidence type="ECO:0000259" key="3">
    <source>
        <dbReference type="PROSITE" id="PS50002"/>
    </source>
</evidence>
<dbReference type="InterPro" id="IPR036028">
    <property type="entry name" value="SH3-like_dom_sf"/>
</dbReference>
<dbReference type="SMART" id="SM00326">
    <property type="entry name" value="SH3"/>
    <property type="match status" value="1"/>
</dbReference>
<feature type="domain" description="SH3" evidence="3">
    <location>
        <begin position="6"/>
        <end position="67"/>
    </location>
</feature>
<dbReference type="AlphaFoldDB" id="A0A9P8PZS9"/>
<comment type="caution">
    <text evidence="4">The sequence shown here is derived from an EMBL/GenBank/DDBJ whole genome shotgun (WGS) entry which is preliminary data.</text>
</comment>
<evidence type="ECO:0000313" key="4">
    <source>
        <dbReference type="EMBL" id="KAH3681368.1"/>
    </source>
</evidence>
<reference evidence="4" key="2">
    <citation type="submission" date="2021-01" db="EMBL/GenBank/DDBJ databases">
        <authorList>
            <person name="Schikora-Tamarit M.A."/>
        </authorList>
    </citation>
    <scope>NUCLEOTIDE SEQUENCE</scope>
    <source>
        <strain evidence="4">CBS2887</strain>
    </source>
</reference>
<sequence>IFSGSSAESSAKALYAYTATDADEASLTPGEDLIVIEEDTGSGWTRVQTPAGESGLVPTSYIQVTQTSSGKKQGPKVAPRKGAKKVKYMEILYDYEPQGDDEVGVAVG</sequence>
<name>A0A9P8PZS9_WICPI</name>
<evidence type="ECO:0000256" key="2">
    <source>
        <dbReference type="PROSITE-ProRule" id="PRU00192"/>
    </source>
</evidence>
<dbReference type="PRINTS" id="PR00452">
    <property type="entry name" value="SH3DOMAIN"/>
</dbReference>
<accession>A0A9P8PZS9</accession>
<gene>
    <name evidence="4" type="ORF">WICPIJ_007669</name>
</gene>